<proteinExistence type="predicted"/>
<dbReference type="SUPFAM" id="SSF56112">
    <property type="entry name" value="Protein kinase-like (PK-like)"/>
    <property type="match status" value="1"/>
</dbReference>
<dbReference type="Proteomes" id="UP000504634">
    <property type="component" value="Unplaced"/>
</dbReference>
<dbReference type="InterPro" id="IPR015897">
    <property type="entry name" value="CHK_kinase-like"/>
</dbReference>
<evidence type="ECO:0000259" key="1">
    <source>
        <dbReference type="SMART" id="SM00587"/>
    </source>
</evidence>
<dbReference type="PANTHER" id="PTHR11012">
    <property type="entry name" value="PROTEIN KINASE-LIKE DOMAIN-CONTAINING"/>
    <property type="match status" value="1"/>
</dbReference>
<dbReference type="RefSeq" id="XP_030376721.1">
    <property type="nucleotide sequence ID" value="XM_030520861.1"/>
</dbReference>
<organism evidence="2 3">
    <name type="scientific">Drosophila lebanonensis</name>
    <name type="common">Fruit fly</name>
    <name type="synonym">Scaptodrosophila lebanonensis</name>
    <dbReference type="NCBI Taxonomy" id="7225"/>
    <lineage>
        <taxon>Eukaryota</taxon>
        <taxon>Metazoa</taxon>
        <taxon>Ecdysozoa</taxon>
        <taxon>Arthropoda</taxon>
        <taxon>Hexapoda</taxon>
        <taxon>Insecta</taxon>
        <taxon>Pterygota</taxon>
        <taxon>Neoptera</taxon>
        <taxon>Endopterygota</taxon>
        <taxon>Diptera</taxon>
        <taxon>Brachycera</taxon>
        <taxon>Muscomorpha</taxon>
        <taxon>Ephydroidea</taxon>
        <taxon>Drosophilidae</taxon>
        <taxon>Scaptodrosophila</taxon>
    </lineage>
</organism>
<protein>
    <submittedName>
        <fullName evidence="3">Uncharacterized protein LOC115625715</fullName>
    </submittedName>
</protein>
<sequence>MCNIEYDKLIEAPPKHLDVAFFEEVVETALRTAFVKIKGISLTLGSSPGDNYCSQIYRTRIKYERNNNGNKIEEIAVIVKSIPRLESVEFIEDLQVYLKERITYHEVLPKLEVLLHCRRRFGPKLFHCLKRPENSLVFEDLSQLGYTMASRESGLDETHCRLVMKHLAEFHAASMALASVNKTIFDAYTDGMLSARGLAKADGLLMTFFAGNGNQLHSMVSNWAGFERIADKIAKYLEHHRANLVRSQAPIDDEIKVLNHGDLWVNNMMFKYDHAHKPQDLIFIDFQLSIWGSPGIDLNYFFYTSLSLDVLQHKRPELLKVYHARLVDTLLGLDMGVRVPTYEQIVKEVQRRESYGFFANYGIFPTISQDKAQTGDNNLDSFNDAEFAKKKIEQMFQSQRLVDTFRYTLPQFERAGVF</sequence>
<name>A0A6J2TJ88_DROLE</name>
<dbReference type="GeneID" id="115625715"/>
<evidence type="ECO:0000313" key="2">
    <source>
        <dbReference type="Proteomes" id="UP000504634"/>
    </source>
</evidence>
<dbReference type="InterPro" id="IPR011009">
    <property type="entry name" value="Kinase-like_dom_sf"/>
</dbReference>
<dbReference type="OrthoDB" id="8250698at2759"/>
<gene>
    <name evidence="3" type="primary">LOC115625715</name>
</gene>
<dbReference type="SMART" id="SM00587">
    <property type="entry name" value="CHK"/>
    <property type="match status" value="1"/>
</dbReference>
<dbReference type="InterPro" id="IPR004119">
    <property type="entry name" value="EcKL"/>
</dbReference>
<feature type="domain" description="CHK kinase-like" evidence="1">
    <location>
        <begin position="136"/>
        <end position="332"/>
    </location>
</feature>
<keyword evidence="2" id="KW-1185">Reference proteome</keyword>
<dbReference type="PANTHER" id="PTHR11012:SF56">
    <property type="entry name" value="CHK KINASE-LIKE DOMAIN-CONTAINING PROTEIN-RELATED"/>
    <property type="match status" value="1"/>
</dbReference>
<evidence type="ECO:0000313" key="3">
    <source>
        <dbReference type="RefSeq" id="XP_030376721.1"/>
    </source>
</evidence>
<dbReference type="Gene3D" id="3.90.1200.10">
    <property type="match status" value="1"/>
</dbReference>
<dbReference type="AlphaFoldDB" id="A0A6J2TJ88"/>
<dbReference type="Pfam" id="PF02958">
    <property type="entry name" value="EcKL"/>
    <property type="match status" value="1"/>
</dbReference>
<reference evidence="3" key="1">
    <citation type="submission" date="2025-08" db="UniProtKB">
        <authorList>
            <consortium name="RefSeq"/>
        </authorList>
    </citation>
    <scope>IDENTIFICATION</scope>
    <source>
        <strain evidence="3">11010-0011.00</strain>
        <tissue evidence="3">Whole body</tissue>
    </source>
</reference>
<accession>A0A6J2TJ88</accession>